<dbReference type="Proteomes" id="UP001223420">
    <property type="component" value="Unassembled WGS sequence"/>
</dbReference>
<dbReference type="EMBL" id="JAUSWL010000001">
    <property type="protein sequence ID" value="MDQ0541872.1"/>
    <property type="molecule type" value="Genomic_DNA"/>
</dbReference>
<name>A0AAJ1WUB8_9HYPH</name>
<dbReference type="GeneID" id="90834574"/>
<organism evidence="5 7">
    <name type="scientific">Methylobacterium brachiatum</name>
    <dbReference type="NCBI Taxonomy" id="269660"/>
    <lineage>
        <taxon>Bacteria</taxon>
        <taxon>Pseudomonadati</taxon>
        <taxon>Pseudomonadota</taxon>
        <taxon>Alphaproteobacteria</taxon>
        <taxon>Hyphomicrobiales</taxon>
        <taxon>Methylobacteriaceae</taxon>
        <taxon>Methylobacterium</taxon>
    </lineage>
</organism>
<evidence type="ECO:0000256" key="2">
    <source>
        <dbReference type="ARBA" id="ARBA00023125"/>
    </source>
</evidence>
<keyword evidence="3" id="KW-0804">Transcription</keyword>
<accession>A0AAJ1WUB8</accession>
<proteinExistence type="predicted"/>
<dbReference type="InterPro" id="IPR009057">
    <property type="entry name" value="Homeodomain-like_sf"/>
</dbReference>
<dbReference type="GO" id="GO:0043565">
    <property type="term" value="F:sequence-specific DNA binding"/>
    <property type="evidence" value="ECO:0007669"/>
    <property type="project" value="InterPro"/>
</dbReference>
<dbReference type="InterPro" id="IPR050204">
    <property type="entry name" value="AraC_XylS_family_regulators"/>
</dbReference>
<dbReference type="SMART" id="SM00342">
    <property type="entry name" value="HTH_ARAC"/>
    <property type="match status" value="1"/>
</dbReference>
<evidence type="ECO:0000259" key="4">
    <source>
        <dbReference type="PROSITE" id="PS01124"/>
    </source>
</evidence>
<keyword evidence="2 5" id="KW-0238">DNA-binding</keyword>
<feature type="domain" description="HTH araC/xylS-type" evidence="4">
    <location>
        <begin position="215"/>
        <end position="315"/>
    </location>
</feature>
<dbReference type="EMBL" id="JBELQD010000001">
    <property type="protein sequence ID" value="MER2287325.1"/>
    <property type="molecule type" value="Genomic_DNA"/>
</dbReference>
<dbReference type="SUPFAM" id="SSF46689">
    <property type="entry name" value="Homeodomain-like"/>
    <property type="match status" value="1"/>
</dbReference>
<dbReference type="AlphaFoldDB" id="A0AAJ1WUB8"/>
<keyword evidence="8" id="KW-1185">Reference proteome</keyword>
<comment type="caution">
    <text evidence="5">The sequence shown here is derived from an EMBL/GenBank/DDBJ whole genome shotgun (WGS) entry which is preliminary data.</text>
</comment>
<dbReference type="Pfam" id="PF12833">
    <property type="entry name" value="HTH_18"/>
    <property type="match status" value="1"/>
</dbReference>
<dbReference type="GO" id="GO:0003700">
    <property type="term" value="F:DNA-binding transcription factor activity"/>
    <property type="evidence" value="ECO:0007669"/>
    <property type="project" value="InterPro"/>
</dbReference>
<dbReference type="Proteomes" id="UP001432995">
    <property type="component" value="Unassembled WGS sequence"/>
</dbReference>
<evidence type="ECO:0000313" key="5">
    <source>
        <dbReference type="EMBL" id="MDQ0541872.1"/>
    </source>
</evidence>
<keyword evidence="1" id="KW-0805">Transcription regulation</keyword>
<dbReference type="PROSITE" id="PS01124">
    <property type="entry name" value="HTH_ARAC_FAMILY_2"/>
    <property type="match status" value="1"/>
</dbReference>
<sequence>MSAKTTVPVFFGTTESVEPKRAFDYWRSTVITGTDLAQPDSEKPFAASRLVASSSHGAIFHTNSSPYILERRPSHMRQDGRDEVGIMLIVRGNGYLEQVNNGSLLGPGDISFQTWGRPGSAAGLTDFEEIRLTVPRATFLAHVGNVDDFAARKFAAGPLNELFAAYLKAFAGSVTKMSDAETGIAVEGALHLLRGVITSQNARADGELSANALRSLALARIEHRLHDPEFGPDALAADLRISRSRLYAAFAGGEGIAATIRDARLDRAHDRIVMMRKAGARIASIMASCGFTDPAAFSRAFRQRFGCSPRDLLAQGE</sequence>
<dbReference type="PANTHER" id="PTHR46796">
    <property type="entry name" value="HTH-TYPE TRANSCRIPTIONAL ACTIVATOR RHAS-RELATED"/>
    <property type="match status" value="1"/>
</dbReference>
<dbReference type="PANTHER" id="PTHR46796:SF6">
    <property type="entry name" value="ARAC SUBFAMILY"/>
    <property type="match status" value="1"/>
</dbReference>
<reference evidence="5" key="1">
    <citation type="submission" date="2023-07" db="EMBL/GenBank/DDBJ databases">
        <title>Genomic Encyclopedia of Type Strains, Phase IV (KMG-IV): sequencing the most valuable type-strain genomes for metagenomic binning, comparative biology and taxonomic classification.</title>
        <authorList>
            <person name="Goeker M."/>
        </authorList>
    </citation>
    <scope>NUCLEOTIDE SEQUENCE</scope>
    <source>
        <strain evidence="5">DSM 19569</strain>
    </source>
</reference>
<reference evidence="6" key="2">
    <citation type="submission" date="2024-06" db="EMBL/GenBank/DDBJ databases">
        <authorList>
            <person name="Campbell A.G."/>
        </authorList>
    </citation>
    <scope>NUCLEOTIDE SEQUENCE</scope>
    <source>
        <strain evidence="6">EM17</strain>
    </source>
</reference>
<evidence type="ECO:0000313" key="6">
    <source>
        <dbReference type="EMBL" id="MER2287325.1"/>
    </source>
</evidence>
<dbReference type="InterPro" id="IPR018060">
    <property type="entry name" value="HTH_AraC"/>
</dbReference>
<gene>
    <name evidence="6" type="ORF">ABS770_03565</name>
    <name evidence="5" type="ORF">QO001_000780</name>
</gene>
<protein>
    <submittedName>
        <fullName evidence="5">AraC-like DNA-binding protein</fullName>
    </submittedName>
    <submittedName>
        <fullName evidence="6">Helix-turn-helix domain-containing protein</fullName>
    </submittedName>
</protein>
<evidence type="ECO:0000313" key="7">
    <source>
        <dbReference type="Proteomes" id="UP001223420"/>
    </source>
</evidence>
<evidence type="ECO:0000256" key="3">
    <source>
        <dbReference type="ARBA" id="ARBA00023163"/>
    </source>
</evidence>
<evidence type="ECO:0000256" key="1">
    <source>
        <dbReference type="ARBA" id="ARBA00023015"/>
    </source>
</evidence>
<evidence type="ECO:0000313" key="8">
    <source>
        <dbReference type="Proteomes" id="UP001432995"/>
    </source>
</evidence>
<dbReference type="Gene3D" id="1.10.10.60">
    <property type="entry name" value="Homeodomain-like"/>
    <property type="match status" value="1"/>
</dbReference>
<dbReference type="RefSeq" id="WP_007568695.1">
    <property type="nucleotide sequence ID" value="NZ_FOQW01000019.1"/>
</dbReference>